<dbReference type="Proteomes" id="UP000178509">
    <property type="component" value="Unassembled WGS sequence"/>
</dbReference>
<accession>A0A1G2HG81</accession>
<gene>
    <name evidence="2" type="ORF">A3H51_01225</name>
</gene>
<dbReference type="AlphaFoldDB" id="A0A1G2HG81"/>
<organism evidence="2 3">
    <name type="scientific">Candidatus Spechtbacteria bacterium RIFCSPLOWO2_02_FULL_38_8</name>
    <dbReference type="NCBI Taxonomy" id="1802164"/>
    <lineage>
        <taxon>Bacteria</taxon>
        <taxon>Candidatus Spechtiibacteriota</taxon>
    </lineage>
</organism>
<proteinExistence type="predicted"/>
<evidence type="ECO:0000256" key="1">
    <source>
        <dbReference type="SAM" id="MobiDB-lite"/>
    </source>
</evidence>
<dbReference type="EMBL" id="MHOJ01000043">
    <property type="protein sequence ID" value="OGZ61379.1"/>
    <property type="molecule type" value="Genomic_DNA"/>
</dbReference>
<evidence type="ECO:0000313" key="2">
    <source>
        <dbReference type="EMBL" id="OGZ61379.1"/>
    </source>
</evidence>
<feature type="region of interest" description="Disordered" evidence="1">
    <location>
        <begin position="41"/>
        <end position="79"/>
    </location>
</feature>
<name>A0A1G2HG81_9BACT</name>
<protein>
    <submittedName>
        <fullName evidence="2">Uncharacterized protein</fullName>
    </submittedName>
</protein>
<evidence type="ECO:0000313" key="3">
    <source>
        <dbReference type="Proteomes" id="UP000178509"/>
    </source>
</evidence>
<sequence>MPEFNLEDYLEEIVQEVEKRQQETGDSSFKPQNHKELIHQVVGEKLGKPVLPSVQSDDETDEDKVETEEDIGEKSYEKPELKSSVDELINITFEKDLDTAVGKVKTENNPALLDAFHDALVDKLYDHLVQSGRLKQLQ</sequence>
<comment type="caution">
    <text evidence="2">The sequence shown here is derived from an EMBL/GenBank/DDBJ whole genome shotgun (WGS) entry which is preliminary data.</text>
</comment>
<dbReference type="STRING" id="1802164.A3H51_01225"/>
<feature type="compositionally biased region" description="Acidic residues" evidence="1">
    <location>
        <begin position="56"/>
        <end position="71"/>
    </location>
</feature>
<reference evidence="2 3" key="1">
    <citation type="journal article" date="2016" name="Nat. Commun.">
        <title>Thousands of microbial genomes shed light on interconnected biogeochemical processes in an aquifer system.</title>
        <authorList>
            <person name="Anantharaman K."/>
            <person name="Brown C.T."/>
            <person name="Hug L.A."/>
            <person name="Sharon I."/>
            <person name="Castelle C.J."/>
            <person name="Probst A.J."/>
            <person name="Thomas B.C."/>
            <person name="Singh A."/>
            <person name="Wilkins M.J."/>
            <person name="Karaoz U."/>
            <person name="Brodie E.L."/>
            <person name="Williams K.H."/>
            <person name="Hubbard S.S."/>
            <person name="Banfield J.F."/>
        </authorList>
    </citation>
    <scope>NUCLEOTIDE SEQUENCE [LARGE SCALE GENOMIC DNA]</scope>
</reference>